<evidence type="ECO:0000256" key="1">
    <source>
        <dbReference type="SAM" id="Phobius"/>
    </source>
</evidence>
<keyword evidence="1" id="KW-1133">Transmembrane helix</keyword>
<feature type="signal peptide" evidence="2">
    <location>
        <begin position="1"/>
        <end position="18"/>
    </location>
</feature>
<gene>
    <name evidence="3" type="ORF">J0X12_15025</name>
</gene>
<dbReference type="Proteomes" id="UP000664761">
    <property type="component" value="Unassembled WGS sequence"/>
</dbReference>
<dbReference type="EMBL" id="JAFLNC010000005">
    <property type="protein sequence ID" value="MBO0334937.1"/>
    <property type="molecule type" value="Genomic_DNA"/>
</dbReference>
<proteinExistence type="predicted"/>
<comment type="caution">
    <text evidence="3">The sequence shown here is derived from an EMBL/GenBank/DDBJ whole genome shotgun (WGS) entry which is preliminary data.</text>
</comment>
<protein>
    <submittedName>
        <fullName evidence="3">VPLPA-CTERM sorting domain-containing protein</fullName>
    </submittedName>
</protein>
<keyword evidence="1" id="KW-0812">Transmembrane</keyword>
<feature type="chain" id="PRO_5046306709" evidence="2">
    <location>
        <begin position="19"/>
        <end position="204"/>
    </location>
</feature>
<dbReference type="NCBIfam" id="TIGR03370">
    <property type="entry name" value="VPLPA-CTERM"/>
    <property type="match status" value="1"/>
</dbReference>
<evidence type="ECO:0000256" key="2">
    <source>
        <dbReference type="SAM" id="SignalP"/>
    </source>
</evidence>
<sequence length="204" mass="22735">MIRILILLACLLPFSANASIIPMQITFNVPDSYTQLDLHSGEEFTQTPRYPSPFLEGFYAKFEYDNEVGAAGSRSIQNVVFYGTPFAELFQLYNETYARPFATGEYDKTKNSLNLSAFYNDGPRNSCPTSDFCSYFGGYADFWISIHASPDGRYSEVVTNNFSDFDHTRSGTYSISAVPLPAALPLFGAGLLAFGLFRKFKKSA</sequence>
<keyword evidence="4" id="KW-1185">Reference proteome</keyword>
<evidence type="ECO:0000313" key="4">
    <source>
        <dbReference type="Proteomes" id="UP000664761"/>
    </source>
</evidence>
<keyword evidence="1" id="KW-0472">Membrane</keyword>
<keyword evidence="2" id="KW-0732">Signal</keyword>
<name>A0ABS3F9D4_9PROT</name>
<evidence type="ECO:0000313" key="3">
    <source>
        <dbReference type="EMBL" id="MBO0334937.1"/>
    </source>
</evidence>
<reference evidence="3 4" key="1">
    <citation type="submission" date="2021-03" db="EMBL/GenBank/DDBJ databases">
        <title>Sneathiella sp. CAU 1612 isolated from Kang Won-do.</title>
        <authorList>
            <person name="Kim W."/>
        </authorList>
    </citation>
    <scope>NUCLEOTIDE SEQUENCE [LARGE SCALE GENOMIC DNA]</scope>
    <source>
        <strain evidence="3 4">CAU 1612</strain>
    </source>
</reference>
<feature type="transmembrane region" description="Helical" evidence="1">
    <location>
        <begin position="178"/>
        <end position="197"/>
    </location>
</feature>
<dbReference type="RefSeq" id="WP_207047253.1">
    <property type="nucleotide sequence ID" value="NZ_JAFLNC010000005.1"/>
</dbReference>
<organism evidence="3 4">
    <name type="scientific">Sneathiella sedimenti</name>
    <dbReference type="NCBI Taxonomy" id="2816034"/>
    <lineage>
        <taxon>Bacteria</taxon>
        <taxon>Pseudomonadati</taxon>
        <taxon>Pseudomonadota</taxon>
        <taxon>Alphaproteobacteria</taxon>
        <taxon>Sneathiellales</taxon>
        <taxon>Sneathiellaceae</taxon>
        <taxon>Sneathiella</taxon>
    </lineage>
</organism>
<dbReference type="InterPro" id="IPR022472">
    <property type="entry name" value="VPLPA-CTERM"/>
</dbReference>
<accession>A0ABS3F9D4</accession>